<reference evidence="1 2" key="1">
    <citation type="submission" date="2019-03" db="EMBL/GenBank/DDBJ databases">
        <title>Genomic Encyclopedia of Type Strains, Phase IV (KMG-IV): sequencing the most valuable type-strain genomes for metagenomic binning, comparative biology and taxonomic classification.</title>
        <authorList>
            <person name="Goeker M."/>
        </authorList>
    </citation>
    <scope>NUCLEOTIDE SEQUENCE [LARGE SCALE GENOMIC DNA]</scope>
    <source>
        <strain evidence="1 2">DSM 2781</strain>
    </source>
</reference>
<dbReference type="PANTHER" id="PTHR35175:SF2">
    <property type="entry name" value="DUF1289 DOMAIN-CONTAINING PROTEIN"/>
    <property type="match status" value="1"/>
</dbReference>
<evidence type="ECO:0008006" key="3">
    <source>
        <dbReference type="Google" id="ProtNLM"/>
    </source>
</evidence>
<gene>
    <name evidence="1" type="ORF">EV656_103150</name>
</gene>
<protein>
    <recommendedName>
        <fullName evidence="3">Fe-S protein YdhL (DUF1289 family)</fullName>
    </recommendedName>
</protein>
<dbReference type="Proteomes" id="UP000295733">
    <property type="component" value="Unassembled WGS sequence"/>
</dbReference>
<evidence type="ECO:0000313" key="2">
    <source>
        <dbReference type="Proteomes" id="UP000295733"/>
    </source>
</evidence>
<dbReference type="RefSeq" id="WP_132601359.1">
    <property type="nucleotide sequence ID" value="NZ_NRRP01000018.1"/>
</dbReference>
<proteinExistence type="predicted"/>
<keyword evidence="2" id="KW-1185">Reference proteome</keyword>
<name>A0A4R2NTV7_RHOAD</name>
<evidence type="ECO:0000313" key="1">
    <source>
        <dbReference type="EMBL" id="TCP25400.1"/>
    </source>
</evidence>
<dbReference type="EMBL" id="SLXL01000003">
    <property type="protein sequence ID" value="TCP25400.1"/>
    <property type="molecule type" value="Genomic_DNA"/>
</dbReference>
<dbReference type="PANTHER" id="PTHR35175">
    <property type="entry name" value="DUF1289 DOMAIN-CONTAINING PROTEIN"/>
    <property type="match status" value="1"/>
</dbReference>
<comment type="caution">
    <text evidence="1">The sequence shown here is derived from an EMBL/GenBank/DDBJ whole genome shotgun (WGS) entry which is preliminary data.</text>
</comment>
<organism evidence="1 2">
    <name type="scientific">Rhodovulum adriaticum</name>
    <name type="common">Rhodopseudomonas adriatica</name>
    <dbReference type="NCBI Taxonomy" id="35804"/>
    <lineage>
        <taxon>Bacteria</taxon>
        <taxon>Pseudomonadati</taxon>
        <taxon>Pseudomonadota</taxon>
        <taxon>Alphaproteobacteria</taxon>
        <taxon>Rhodobacterales</taxon>
        <taxon>Paracoccaceae</taxon>
        <taxon>Rhodovulum</taxon>
    </lineage>
</organism>
<dbReference type="InterPro" id="IPR010710">
    <property type="entry name" value="DUF1289"/>
</dbReference>
<accession>A0A4R2NTV7</accession>
<dbReference type="AlphaFoldDB" id="A0A4R2NTV7"/>
<sequence>MTKATPIETPCTQVCRVDPETRLCIGCARSIDEIGGWLRMSPDERRRVMAELPGRQPRRARTA</sequence>
<dbReference type="Pfam" id="PF06945">
    <property type="entry name" value="DUF1289"/>
    <property type="match status" value="1"/>
</dbReference>
<dbReference type="OrthoDB" id="9811423at2"/>